<dbReference type="Gene3D" id="2.70.98.70">
    <property type="match status" value="1"/>
</dbReference>
<protein>
    <submittedName>
        <fullName evidence="5">Chondroitin AC/alginate lyase</fullName>
    </submittedName>
</protein>
<feature type="region of interest" description="Disordered" evidence="2">
    <location>
        <begin position="9"/>
        <end position="34"/>
    </location>
</feature>
<dbReference type="Pfam" id="PF07940">
    <property type="entry name" value="Hepar_II_III_C"/>
    <property type="match status" value="1"/>
</dbReference>
<feature type="transmembrane region" description="Helical" evidence="3">
    <location>
        <begin position="50"/>
        <end position="69"/>
    </location>
</feature>
<evidence type="ECO:0000256" key="1">
    <source>
        <dbReference type="ARBA" id="ARBA00004196"/>
    </source>
</evidence>
<organism evidence="5 6">
    <name type="scientific">Pterulicium gracile</name>
    <dbReference type="NCBI Taxonomy" id="1884261"/>
    <lineage>
        <taxon>Eukaryota</taxon>
        <taxon>Fungi</taxon>
        <taxon>Dikarya</taxon>
        <taxon>Basidiomycota</taxon>
        <taxon>Agaricomycotina</taxon>
        <taxon>Agaricomycetes</taxon>
        <taxon>Agaricomycetidae</taxon>
        <taxon>Agaricales</taxon>
        <taxon>Pleurotineae</taxon>
        <taxon>Pterulaceae</taxon>
        <taxon>Pterulicium</taxon>
    </lineage>
</organism>
<feature type="compositionally biased region" description="Low complexity" evidence="2">
    <location>
        <begin position="80"/>
        <end position="93"/>
    </location>
</feature>
<evidence type="ECO:0000313" key="6">
    <source>
        <dbReference type="Proteomes" id="UP000305067"/>
    </source>
</evidence>
<dbReference type="STRING" id="1884261.A0A5C3Q0Z9"/>
<feature type="domain" description="Heparinase II/III-like C-terminal" evidence="4">
    <location>
        <begin position="534"/>
        <end position="720"/>
    </location>
</feature>
<keyword evidence="3" id="KW-0812">Transmembrane</keyword>
<dbReference type="AlphaFoldDB" id="A0A5C3Q0Z9"/>
<evidence type="ECO:0000256" key="3">
    <source>
        <dbReference type="SAM" id="Phobius"/>
    </source>
</evidence>
<keyword evidence="3" id="KW-0472">Membrane</keyword>
<keyword evidence="5" id="KW-0456">Lyase</keyword>
<accession>A0A5C3Q0Z9</accession>
<feature type="compositionally biased region" description="Polar residues" evidence="2">
    <location>
        <begin position="20"/>
        <end position="34"/>
    </location>
</feature>
<dbReference type="PANTHER" id="PTHR38045">
    <property type="entry name" value="CHROMOSOME 1, WHOLE GENOME SHOTGUN SEQUENCE"/>
    <property type="match status" value="1"/>
</dbReference>
<evidence type="ECO:0000259" key="4">
    <source>
        <dbReference type="Pfam" id="PF07940"/>
    </source>
</evidence>
<evidence type="ECO:0000256" key="2">
    <source>
        <dbReference type="SAM" id="MobiDB-lite"/>
    </source>
</evidence>
<dbReference type="OrthoDB" id="3476529at2759"/>
<dbReference type="InterPro" id="IPR012480">
    <property type="entry name" value="Hepar_II_III_C"/>
</dbReference>
<dbReference type="Proteomes" id="UP000305067">
    <property type="component" value="Unassembled WGS sequence"/>
</dbReference>
<sequence>MASTNYSAINNEHGGYSDQPYGSNSGLAQASQGNIEPYPRKKGLSKWVKIGVPVAIAVIIAAVVGGVLGSRASKNDDDASSSSNGAGTEDGEAAASSAASVKNNIGIYATATNSEYMIPVYPATVSNIALLFSSLPSAVIAVRTNTAAFSEPTFNPSDSAEFAWPQDPFRPSSPSTTNVRTDRPRLFAPAYKWAALPNLIENDVYLRSWNDTIFRNATAYAALEPVARVVDGSSGILDVAREVKMRLKAFSYAYRMSNDSRWSQRAFAELENAATFGNATDRWNPSHFLDAAELTAAFGIAYDWLHDALTQDQRNTVINAMLENGLRPGLDAINGGVNGWWRNAGTTGNWNCVCNGGLTVGALAIVGDDTSGVAQQILNNVVDNANENCANGPSSDGTWLETANYWYFGTTGHAEMASALLTATGSHYGLLDSNPNFVKTGLYHMHAYGPTTVFDYGDHGPNKFSSTANSMFLYATEMDQPAYALFQRDRADAAEPWSMFWYDPTVSGAYWNDMPLDHYFDANTDQWAAMRSSWTDADALYVAIKAGSNQGHQTHNDLDIGDFVLDAMGTRWAGELGSADYNSPGYFTGSDQDADRWKYYRKMTEGQNTLVVGRANQIAENTVGEVKYESSGTKQGGSTVLDVPSDSTAYWVADMTGSYNQASSVRRGVRLLNARRQVLLRDEFSTTADVEWRMHTNATIDISSTTATLTLDGKTMLITVPNPPVGMTMNRAEPVRYESDPAPPEADPLNPGVSVLVIGVPQGQATLEVLFSPQWEGMAEGNFVTPNEVALDQWSLTSHN</sequence>
<dbReference type="InterPro" id="IPR008929">
    <property type="entry name" value="Chondroitin_lyas"/>
</dbReference>
<keyword evidence="3" id="KW-1133">Transmembrane helix</keyword>
<evidence type="ECO:0000313" key="5">
    <source>
        <dbReference type="EMBL" id="TFK95774.1"/>
    </source>
</evidence>
<dbReference type="SUPFAM" id="SSF48230">
    <property type="entry name" value="Chondroitin AC/alginate lyase"/>
    <property type="match status" value="1"/>
</dbReference>
<dbReference type="PANTHER" id="PTHR38045:SF1">
    <property type="entry name" value="HEPARINASE II_III-LIKE PROTEIN"/>
    <property type="match status" value="1"/>
</dbReference>
<dbReference type="EMBL" id="ML178874">
    <property type="protein sequence ID" value="TFK95774.1"/>
    <property type="molecule type" value="Genomic_DNA"/>
</dbReference>
<dbReference type="Gene3D" id="1.50.10.100">
    <property type="entry name" value="Chondroitin AC/alginate lyase"/>
    <property type="match status" value="1"/>
</dbReference>
<proteinExistence type="predicted"/>
<reference evidence="5 6" key="1">
    <citation type="journal article" date="2019" name="Nat. Ecol. Evol.">
        <title>Megaphylogeny resolves global patterns of mushroom evolution.</title>
        <authorList>
            <person name="Varga T."/>
            <person name="Krizsan K."/>
            <person name="Foldi C."/>
            <person name="Dima B."/>
            <person name="Sanchez-Garcia M."/>
            <person name="Sanchez-Ramirez S."/>
            <person name="Szollosi G.J."/>
            <person name="Szarkandi J.G."/>
            <person name="Papp V."/>
            <person name="Albert L."/>
            <person name="Andreopoulos W."/>
            <person name="Angelini C."/>
            <person name="Antonin V."/>
            <person name="Barry K.W."/>
            <person name="Bougher N.L."/>
            <person name="Buchanan P."/>
            <person name="Buyck B."/>
            <person name="Bense V."/>
            <person name="Catcheside P."/>
            <person name="Chovatia M."/>
            <person name="Cooper J."/>
            <person name="Damon W."/>
            <person name="Desjardin D."/>
            <person name="Finy P."/>
            <person name="Geml J."/>
            <person name="Haridas S."/>
            <person name="Hughes K."/>
            <person name="Justo A."/>
            <person name="Karasinski D."/>
            <person name="Kautmanova I."/>
            <person name="Kiss B."/>
            <person name="Kocsube S."/>
            <person name="Kotiranta H."/>
            <person name="LaButti K.M."/>
            <person name="Lechner B.E."/>
            <person name="Liimatainen K."/>
            <person name="Lipzen A."/>
            <person name="Lukacs Z."/>
            <person name="Mihaltcheva S."/>
            <person name="Morgado L.N."/>
            <person name="Niskanen T."/>
            <person name="Noordeloos M.E."/>
            <person name="Ohm R.A."/>
            <person name="Ortiz-Santana B."/>
            <person name="Ovrebo C."/>
            <person name="Racz N."/>
            <person name="Riley R."/>
            <person name="Savchenko A."/>
            <person name="Shiryaev A."/>
            <person name="Soop K."/>
            <person name="Spirin V."/>
            <person name="Szebenyi C."/>
            <person name="Tomsovsky M."/>
            <person name="Tulloss R.E."/>
            <person name="Uehling J."/>
            <person name="Grigoriev I.V."/>
            <person name="Vagvolgyi C."/>
            <person name="Papp T."/>
            <person name="Martin F.M."/>
            <person name="Miettinen O."/>
            <person name="Hibbett D.S."/>
            <person name="Nagy L.G."/>
        </authorList>
    </citation>
    <scope>NUCLEOTIDE SEQUENCE [LARGE SCALE GENOMIC DNA]</scope>
    <source>
        <strain evidence="5 6">CBS 309.79</strain>
    </source>
</reference>
<gene>
    <name evidence="5" type="ORF">BDV98DRAFT_608688</name>
</gene>
<comment type="subcellular location">
    <subcellularLocation>
        <location evidence="1">Cell envelope</location>
    </subcellularLocation>
</comment>
<name>A0A5C3Q0Z9_9AGAR</name>
<keyword evidence="6" id="KW-1185">Reference proteome</keyword>
<dbReference type="GO" id="GO:0016829">
    <property type="term" value="F:lyase activity"/>
    <property type="evidence" value="ECO:0007669"/>
    <property type="project" value="UniProtKB-KW"/>
</dbReference>
<feature type="region of interest" description="Disordered" evidence="2">
    <location>
        <begin position="72"/>
        <end position="93"/>
    </location>
</feature>